<feature type="compositionally biased region" description="Acidic residues" evidence="1">
    <location>
        <begin position="71"/>
        <end position="84"/>
    </location>
</feature>
<feature type="compositionally biased region" description="Basic and acidic residues" evidence="1">
    <location>
        <begin position="117"/>
        <end position="132"/>
    </location>
</feature>
<dbReference type="AlphaFoldDB" id="A0A6I9WXK8"/>
<evidence type="ECO:0000313" key="3">
    <source>
        <dbReference type="RefSeq" id="XP_011647484.1"/>
    </source>
</evidence>
<name>A0A6I9WXK8_9HYME</name>
<dbReference type="GeneID" id="105433738"/>
<reference evidence="3" key="1">
    <citation type="submission" date="2025-08" db="UniProtKB">
        <authorList>
            <consortium name="RefSeq"/>
        </authorList>
    </citation>
    <scope>IDENTIFICATION</scope>
</reference>
<evidence type="ECO:0000256" key="1">
    <source>
        <dbReference type="SAM" id="MobiDB-lite"/>
    </source>
</evidence>
<proteinExistence type="predicted"/>
<dbReference type="KEGG" id="pbar:105433738"/>
<protein>
    <submittedName>
        <fullName evidence="3">Uncharacterized protein LOC105433738</fullName>
    </submittedName>
</protein>
<gene>
    <name evidence="3" type="primary">LOC105433738</name>
</gene>
<dbReference type="RefSeq" id="XP_011647484.1">
    <property type="nucleotide sequence ID" value="XM_011649182.2"/>
</dbReference>
<feature type="compositionally biased region" description="Polar residues" evidence="1">
    <location>
        <begin position="92"/>
        <end position="111"/>
    </location>
</feature>
<evidence type="ECO:0000313" key="2">
    <source>
        <dbReference type="Proteomes" id="UP000504615"/>
    </source>
</evidence>
<feature type="compositionally biased region" description="Basic residues" evidence="1">
    <location>
        <begin position="133"/>
        <end position="142"/>
    </location>
</feature>
<feature type="compositionally biased region" description="Basic and acidic residues" evidence="1">
    <location>
        <begin position="147"/>
        <end position="161"/>
    </location>
</feature>
<dbReference type="Proteomes" id="UP000504615">
    <property type="component" value="Unplaced"/>
</dbReference>
<feature type="compositionally biased region" description="Basic residues" evidence="1">
    <location>
        <begin position="38"/>
        <end position="48"/>
    </location>
</feature>
<feature type="region of interest" description="Disordered" evidence="1">
    <location>
        <begin position="1"/>
        <end position="161"/>
    </location>
</feature>
<accession>A0A6I9WXK8</accession>
<feature type="compositionally biased region" description="Basic and acidic residues" evidence="1">
    <location>
        <begin position="1"/>
        <end position="13"/>
    </location>
</feature>
<organism evidence="2 3">
    <name type="scientific">Pogonomyrmex barbatus</name>
    <name type="common">red harvester ant</name>
    <dbReference type="NCBI Taxonomy" id="144034"/>
    <lineage>
        <taxon>Eukaryota</taxon>
        <taxon>Metazoa</taxon>
        <taxon>Ecdysozoa</taxon>
        <taxon>Arthropoda</taxon>
        <taxon>Hexapoda</taxon>
        <taxon>Insecta</taxon>
        <taxon>Pterygota</taxon>
        <taxon>Neoptera</taxon>
        <taxon>Endopterygota</taxon>
        <taxon>Hymenoptera</taxon>
        <taxon>Apocrita</taxon>
        <taxon>Aculeata</taxon>
        <taxon>Formicoidea</taxon>
        <taxon>Formicidae</taxon>
        <taxon>Myrmicinae</taxon>
        <taxon>Pogonomyrmex</taxon>
    </lineage>
</organism>
<keyword evidence="2" id="KW-1185">Reference proteome</keyword>
<sequence>MNEESNKGKRPATEDTLDQLMLDTTNTENENEDWKMVERKKKKARKQIPKTEKSAGEINNTIGPKTRETGEDQSEEEMETEGEGDMPATAGYNKSTQSVSNNTIQRTNTADNMAMSKELRKREAYVREDGQYRRNKGLRRAPGRGTARGEKGKYKLDTERE</sequence>